<proteinExistence type="predicted"/>
<accession>A0A0F9KBB5</accession>
<gene>
    <name evidence="1" type="ORF">LCGC14_1655820</name>
</gene>
<dbReference type="EMBL" id="LAZR01013989">
    <property type="protein sequence ID" value="KKM19423.1"/>
    <property type="molecule type" value="Genomic_DNA"/>
</dbReference>
<name>A0A0F9KBB5_9ZZZZ</name>
<reference evidence="1" key="1">
    <citation type="journal article" date="2015" name="Nature">
        <title>Complex archaea that bridge the gap between prokaryotes and eukaryotes.</title>
        <authorList>
            <person name="Spang A."/>
            <person name="Saw J.H."/>
            <person name="Jorgensen S.L."/>
            <person name="Zaremba-Niedzwiedzka K."/>
            <person name="Martijn J."/>
            <person name="Lind A.E."/>
            <person name="van Eijk R."/>
            <person name="Schleper C."/>
            <person name="Guy L."/>
            <person name="Ettema T.J."/>
        </authorList>
    </citation>
    <scope>NUCLEOTIDE SEQUENCE</scope>
</reference>
<sequence>MINISNMTSFQIRLDSGVVIKMKKITGTSPAVGANGTIAHGLDRSKILAVQVLILNDSGNCIPPGFTSVANHEFDFFVEMDDVRIYCVAANSSSIDGNDVHILIIYEE</sequence>
<organism evidence="1">
    <name type="scientific">marine sediment metagenome</name>
    <dbReference type="NCBI Taxonomy" id="412755"/>
    <lineage>
        <taxon>unclassified sequences</taxon>
        <taxon>metagenomes</taxon>
        <taxon>ecological metagenomes</taxon>
    </lineage>
</organism>
<dbReference type="AlphaFoldDB" id="A0A0F9KBB5"/>
<evidence type="ECO:0000313" key="1">
    <source>
        <dbReference type="EMBL" id="KKM19423.1"/>
    </source>
</evidence>
<protein>
    <submittedName>
        <fullName evidence="1">Uncharacterized protein</fullName>
    </submittedName>
</protein>
<comment type="caution">
    <text evidence="1">The sequence shown here is derived from an EMBL/GenBank/DDBJ whole genome shotgun (WGS) entry which is preliminary data.</text>
</comment>